<dbReference type="EMBL" id="JBGFUD010008833">
    <property type="protein sequence ID" value="MFH4982241.1"/>
    <property type="molecule type" value="Genomic_DNA"/>
</dbReference>
<dbReference type="InterPro" id="IPR011072">
    <property type="entry name" value="HR1_rho-bd"/>
</dbReference>
<dbReference type="InterPro" id="IPR036274">
    <property type="entry name" value="HR1_rpt_sf"/>
</dbReference>
<organism evidence="3 4">
    <name type="scientific">Gnathostoma spinigerum</name>
    <dbReference type="NCBI Taxonomy" id="75299"/>
    <lineage>
        <taxon>Eukaryota</taxon>
        <taxon>Metazoa</taxon>
        <taxon>Ecdysozoa</taxon>
        <taxon>Nematoda</taxon>
        <taxon>Chromadorea</taxon>
        <taxon>Rhabditida</taxon>
        <taxon>Spirurina</taxon>
        <taxon>Gnathostomatomorpha</taxon>
        <taxon>Gnathostomatoidea</taxon>
        <taxon>Gnathostomatidae</taxon>
        <taxon>Gnathostoma</taxon>
    </lineage>
</organism>
<evidence type="ECO:0000259" key="2">
    <source>
        <dbReference type="SMART" id="SM00742"/>
    </source>
</evidence>
<proteinExistence type="predicted"/>
<evidence type="ECO:0000313" key="4">
    <source>
        <dbReference type="Proteomes" id="UP001608902"/>
    </source>
</evidence>
<sequence length="389" mass="43439">MLQKELGKELKVKEGLERYLGIGQINRKLQDESKSMLDDSKAKIALLRMQIEKIQRQEQVDADLCGRAVPTKLELIADDLLHRLHKETAIAEGARNMIRILCSQKKSDMRGVTQAYDSQVQSEEKLELIRLALHKYISQFPADSPKRNEIKESIIENERSPIASGYVSHDRFSPPTSAPSSPPQESPSKTSSLPRSSFGNRGSNVYLPSLAVSGRLEVRLLGCENLLSEIPGRSPRPEVSSIIAMGADPSAVLGAINQKSKSARGIGPRTSSVATRMPQTDEVIATLRLDSKQVGTTEMRPISRRAWNQRFSIELDRSKELEFEIKYPDWRSTCAFTVVKLGDFVEPSHQSGMVLRLEPQGELFAEASLLLTQITHLHGFPIMRQILCN</sequence>
<name>A0ABD6EXN4_9BILA</name>
<dbReference type="SUPFAM" id="SSF46585">
    <property type="entry name" value="HR1 repeat"/>
    <property type="match status" value="2"/>
</dbReference>
<protein>
    <recommendedName>
        <fullName evidence="2">REM-1 domain-containing protein</fullName>
    </recommendedName>
</protein>
<accession>A0ABD6EXN4</accession>
<dbReference type="Proteomes" id="UP001608902">
    <property type="component" value="Unassembled WGS sequence"/>
</dbReference>
<comment type="caution">
    <text evidence="3">The sequence shown here is derived from an EMBL/GenBank/DDBJ whole genome shotgun (WGS) entry which is preliminary data.</text>
</comment>
<evidence type="ECO:0000313" key="3">
    <source>
        <dbReference type="EMBL" id="MFH4982241.1"/>
    </source>
</evidence>
<feature type="compositionally biased region" description="Low complexity" evidence="1">
    <location>
        <begin position="186"/>
        <end position="197"/>
    </location>
</feature>
<keyword evidence="4" id="KW-1185">Reference proteome</keyword>
<dbReference type="AlphaFoldDB" id="A0ABD6EXN4"/>
<feature type="region of interest" description="Disordered" evidence="1">
    <location>
        <begin position="165"/>
        <end position="199"/>
    </location>
</feature>
<feature type="domain" description="REM-1" evidence="2">
    <location>
        <begin position="75"/>
        <end position="143"/>
    </location>
</feature>
<evidence type="ECO:0000256" key="1">
    <source>
        <dbReference type="SAM" id="MobiDB-lite"/>
    </source>
</evidence>
<feature type="domain" description="REM-1" evidence="2">
    <location>
        <begin position="2"/>
        <end position="61"/>
    </location>
</feature>
<feature type="compositionally biased region" description="Pro residues" evidence="1">
    <location>
        <begin position="176"/>
        <end position="185"/>
    </location>
</feature>
<reference evidence="3 4" key="1">
    <citation type="submission" date="2024-08" db="EMBL/GenBank/DDBJ databases">
        <title>Gnathostoma spinigerum genome.</title>
        <authorList>
            <person name="Gonzalez-Bertolin B."/>
            <person name="Monzon S."/>
            <person name="Zaballos A."/>
            <person name="Jimenez P."/>
            <person name="Dekumyoy P."/>
            <person name="Varona S."/>
            <person name="Cuesta I."/>
            <person name="Sumanam S."/>
            <person name="Adisakwattana P."/>
            <person name="Gasser R.B."/>
            <person name="Hernandez-Gonzalez A."/>
            <person name="Young N.D."/>
            <person name="Perteguer M.J."/>
        </authorList>
    </citation>
    <scope>NUCLEOTIDE SEQUENCE [LARGE SCALE GENOMIC DNA]</scope>
    <source>
        <strain evidence="3">AL3</strain>
        <tissue evidence="3">Liver</tissue>
    </source>
</reference>
<dbReference type="SMART" id="SM00742">
    <property type="entry name" value="Hr1"/>
    <property type="match status" value="2"/>
</dbReference>
<dbReference type="Gene3D" id="1.10.287.160">
    <property type="entry name" value="HR1 repeat"/>
    <property type="match status" value="2"/>
</dbReference>
<gene>
    <name evidence="3" type="ORF">AB6A40_008950</name>
</gene>